<dbReference type="InterPro" id="IPR036869">
    <property type="entry name" value="J_dom_sf"/>
</dbReference>
<gene>
    <name evidence="3" type="ordered locus">P9303_14821</name>
</gene>
<feature type="compositionally biased region" description="Basic and acidic residues" evidence="1">
    <location>
        <begin position="101"/>
        <end position="124"/>
    </location>
</feature>
<organism evidence="3 4">
    <name type="scientific">Prochlorococcus marinus (strain MIT 9303)</name>
    <dbReference type="NCBI Taxonomy" id="59922"/>
    <lineage>
        <taxon>Bacteria</taxon>
        <taxon>Bacillati</taxon>
        <taxon>Cyanobacteriota</taxon>
        <taxon>Cyanophyceae</taxon>
        <taxon>Synechococcales</taxon>
        <taxon>Prochlorococcaceae</taxon>
        <taxon>Prochlorococcus</taxon>
    </lineage>
</organism>
<reference evidence="3 4" key="1">
    <citation type="journal article" date="2007" name="PLoS Genet.">
        <title>Patterns and implications of gene gain and loss in the evolution of Prochlorococcus.</title>
        <authorList>
            <person name="Kettler G.C."/>
            <person name="Martiny A.C."/>
            <person name="Huang K."/>
            <person name="Zucker J."/>
            <person name="Coleman M.L."/>
            <person name="Rodrigue S."/>
            <person name="Chen F."/>
            <person name="Lapidus A."/>
            <person name="Ferriera S."/>
            <person name="Johnson J."/>
            <person name="Steglich C."/>
            <person name="Church G.M."/>
            <person name="Richardson P."/>
            <person name="Chisholm S.W."/>
        </authorList>
    </citation>
    <scope>NUCLEOTIDE SEQUENCE [LARGE SCALE GENOMIC DNA]</scope>
    <source>
        <strain evidence="3 4">MIT 9303</strain>
    </source>
</reference>
<dbReference type="InterPro" id="IPR001623">
    <property type="entry name" value="DnaJ_domain"/>
</dbReference>
<evidence type="ECO:0000259" key="2">
    <source>
        <dbReference type="PROSITE" id="PS50076"/>
    </source>
</evidence>
<dbReference type="HOGENOM" id="CLU_784950_0_0_3"/>
<proteinExistence type="predicted"/>
<evidence type="ECO:0000256" key="1">
    <source>
        <dbReference type="SAM" id="MobiDB-lite"/>
    </source>
</evidence>
<accession>A2C9R8</accession>
<dbReference type="EMBL" id="CP000554">
    <property type="protein sequence ID" value="ABM78228.1"/>
    <property type="molecule type" value="Genomic_DNA"/>
</dbReference>
<dbReference type="AlphaFoldDB" id="A2C9R8"/>
<dbReference type="PROSITE" id="PS50076">
    <property type="entry name" value="DNAJ_2"/>
    <property type="match status" value="1"/>
</dbReference>
<dbReference type="CDD" id="cd06257">
    <property type="entry name" value="DnaJ"/>
    <property type="match status" value="1"/>
</dbReference>
<protein>
    <submittedName>
        <fullName evidence="3">Possible DnaJ domain</fullName>
    </submittedName>
</protein>
<evidence type="ECO:0000313" key="3">
    <source>
        <dbReference type="EMBL" id="ABM78228.1"/>
    </source>
</evidence>
<dbReference type="Gene3D" id="1.10.287.110">
    <property type="entry name" value="DnaJ domain"/>
    <property type="match status" value="1"/>
</dbReference>
<dbReference type="RefSeq" id="WP_011826122.1">
    <property type="nucleotide sequence ID" value="NC_008820.1"/>
</dbReference>
<sequence>MKASEDNSRRRITVELPNHLIARLDELKREWGLRARGDLLARLLEELFTPQENDRDDQQTGGLFQINEPDPLENDDSGSVSRSLPPEYNETKALVLIGRGSNDRGEPGFKAEENKVESSHEVKTTHSVGIDLPGFVRKQTDNLRESLGNNKPGQNSRDLPLVTTVSETDVNESLNAANRHWISLYGNPPGETVVEAAMIWLARDIWLHVDGTDGRPFTWSAANRLMTELCSSWQVKPATFELVMVVAGILEDPFACKSLSERMPTLIRRFVNRFKRSRQVTSFQTLESTMTLHGALKLLKLPSHAGAPMTLSTIREAYKSQAITIHPDAGGSTEAMRRLNEAYQLLKELYREKPN</sequence>
<evidence type="ECO:0000313" key="4">
    <source>
        <dbReference type="Proteomes" id="UP000002274"/>
    </source>
</evidence>
<dbReference type="SMART" id="SM00271">
    <property type="entry name" value="DnaJ"/>
    <property type="match status" value="1"/>
</dbReference>
<dbReference type="SUPFAM" id="SSF46565">
    <property type="entry name" value="Chaperone J-domain"/>
    <property type="match status" value="1"/>
</dbReference>
<dbReference type="BioCyc" id="PMAR59922:G1G80-1281-MONOMER"/>
<name>A2C9R8_PROM3</name>
<dbReference type="KEGG" id="pmf:P9303_14821"/>
<dbReference type="STRING" id="59922.P9303_14821"/>
<dbReference type="Proteomes" id="UP000002274">
    <property type="component" value="Chromosome"/>
</dbReference>
<feature type="domain" description="J" evidence="2">
    <location>
        <begin position="294"/>
        <end position="355"/>
    </location>
</feature>
<feature type="region of interest" description="Disordered" evidence="1">
    <location>
        <begin position="51"/>
        <end position="124"/>
    </location>
</feature>